<dbReference type="InterPro" id="IPR035513">
    <property type="entry name" value="Invertase/methylesterase_inhib"/>
</dbReference>
<dbReference type="Pfam" id="PF04043">
    <property type="entry name" value="PMEI"/>
    <property type="match status" value="1"/>
</dbReference>
<comment type="function">
    <text evidence="8">Acts in the modification of cell walls via demethylesterification of cell wall pectin.</text>
</comment>
<dbReference type="InterPro" id="IPR012334">
    <property type="entry name" value="Pectin_lyas_fold"/>
</dbReference>
<dbReference type="InterPro" id="IPR006501">
    <property type="entry name" value="Pectinesterase_inhib_dom"/>
</dbReference>
<evidence type="ECO:0000256" key="3">
    <source>
        <dbReference type="ARBA" id="ARBA00006027"/>
    </source>
</evidence>
<dbReference type="EC" id="3.1.1.11" evidence="8"/>
<name>A0ABP0XQW0_9ROSI</name>
<evidence type="ECO:0000259" key="11">
    <source>
        <dbReference type="SMART" id="SM00856"/>
    </source>
</evidence>
<dbReference type="Pfam" id="PF01095">
    <property type="entry name" value="Pectinesterase"/>
    <property type="match status" value="1"/>
</dbReference>
<evidence type="ECO:0000256" key="2">
    <source>
        <dbReference type="ARBA" id="ARBA00005184"/>
    </source>
</evidence>
<evidence type="ECO:0000256" key="9">
    <source>
        <dbReference type="SAM" id="MobiDB-lite"/>
    </source>
</evidence>
<keyword evidence="10" id="KW-1133">Transmembrane helix</keyword>
<evidence type="ECO:0000256" key="6">
    <source>
        <dbReference type="ARBA" id="ARBA00022801"/>
    </source>
</evidence>
<gene>
    <name evidence="12" type="ORF">CITCOLO1_LOCUS2180</name>
</gene>
<dbReference type="EMBL" id="OZ021735">
    <property type="protein sequence ID" value="CAK9310549.1"/>
    <property type="molecule type" value="Genomic_DNA"/>
</dbReference>
<proteinExistence type="inferred from homology"/>
<keyword evidence="7 8" id="KW-0063">Aspartyl esterase</keyword>
<feature type="region of interest" description="Disordered" evidence="9">
    <location>
        <begin position="1"/>
        <end position="25"/>
    </location>
</feature>
<keyword evidence="8" id="KW-0961">Cell wall biogenesis/degradation</keyword>
<dbReference type="SMART" id="SM00856">
    <property type="entry name" value="PMEI"/>
    <property type="match status" value="1"/>
</dbReference>
<dbReference type="Proteomes" id="UP001642487">
    <property type="component" value="Chromosome 1"/>
</dbReference>
<reference evidence="12 13" key="1">
    <citation type="submission" date="2024-03" db="EMBL/GenBank/DDBJ databases">
        <authorList>
            <person name="Gkanogiannis A."/>
            <person name="Becerra Lopez-Lavalle L."/>
        </authorList>
    </citation>
    <scope>NUCLEOTIDE SEQUENCE [LARGE SCALE GENOMIC DNA]</scope>
</reference>
<feature type="domain" description="Pectinesterase inhibitor" evidence="11">
    <location>
        <begin position="62"/>
        <end position="221"/>
    </location>
</feature>
<keyword evidence="10" id="KW-0812">Transmembrane</keyword>
<dbReference type="InterPro" id="IPR011050">
    <property type="entry name" value="Pectin_lyase_fold/virulence"/>
</dbReference>
<evidence type="ECO:0000256" key="1">
    <source>
        <dbReference type="ARBA" id="ARBA00004191"/>
    </source>
</evidence>
<dbReference type="NCBIfam" id="TIGR01614">
    <property type="entry name" value="PME_inhib"/>
    <property type="match status" value="1"/>
</dbReference>
<sequence>MKETDIMEKPIAAGLSNSGNHHQKPKNKSKKLLILALSSTLLLVGAVVGIVAGVTKSENSGRSHAIVKSTCSSTLYPDLCISAISNSEGAMLKVSNQKDVIEVSINITVKAVEDNYFRVKKLCGLKNISHRGKIALHDCLETIDETLDELHKAIVDLHQYPNKKSLNQHADDLKTLLSSAITNQETCLDGFSHDETDKNLRDKLKEGQEEVEHMCSNALAMIKNMTDTDIANYEAKMGTTNNRKLKEDQNNGDGIQWPEWLSAGDRRLLQSSSVKPDVVVAADGSGNFRTVAAAVAAAPEKSSKRYVIRIKAGVYRENVEVPKKKTNIMFMGDGRRNTIITGSRNVVDGSTTFNSATVASFN</sequence>
<dbReference type="CDD" id="cd15798">
    <property type="entry name" value="PMEI-like_3"/>
    <property type="match status" value="1"/>
</dbReference>
<evidence type="ECO:0000256" key="10">
    <source>
        <dbReference type="SAM" id="Phobius"/>
    </source>
</evidence>
<protein>
    <recommendedName>
        <fullName evidence="8">Pectinesterase</fullName>
        <ecNumber evidence="8">3.1.1.11</ecNumber>
    </recommendedName>
</protein>
<dbReference type="PANTHER" id="PTHR31707">
    <property type="entry name" value="PECTINESTERASE"/>
    <property type="match status" value="1"/>
</dbReference>
<comment type="similarity">
    <text evidence="4">In the C-terminal section; belongs to the pectinesterase family.</text>
</comment>
<evidence type="ECO:0000256" key="4">
    <source>
        <dbReference type="ARBA" id="ARBA00007786"/>
    </source>
</evidence>
<evidence type="ECO:0000256" key="8">
    <source>
        <dbReference type="RuleBase" id="RU000589"/>
    </source>
</evidence>
<comment type="pathway">
    <text evidence="2 8">Glycan metabolism; pectin degradation; 2-dehydro-3-deoxy-D-gluconate from pectin: step 1/5.</text>
</comment>
<evidence type="ECO:0000256" key="7">
    <source>
        <dbReference type="ARBA" id="ARBA00023085"/>
    </source>
</evidence>
<keyword evidence="8" id="KW-0964">Secreted</keyword>
<feature type="transmembrane region" description="Helical" evidence="10">
    <location>
        <begin position="32"/>
        <end position="54"/>
    </location>
</feature>
<dbReference type="SUPFAM" id="SSF51126">
    <property type="entry name" value="Pectin lyase-like"/>
    <property type="match status" value="1"/>
</dbReference>
<dbReference type="Gene3D" id="2.160.20.10">
    <property type="entry name" value="Single-stranded right-handed beta-helix, Pectin lyase-like"/>
    <property type="match status" value="1"/>
</dbReference>
<evidence type="ECO:0000313" key="12">
    <source>
        <dbReference type="EMBL" id="CAK9310549.1"/>
    </source>
</evidence>
<dbReference type="SUPFAM" id="SSF101148">
    <property type="entry name" value="Plant invertase/pectin methylesterase inhibitor"/>
    <property type="match status" value="1"/>
</dbReference>
<comment type="similarity">
    <text evidence="3">In the N-terminal section; belongs to the PMEI family.</text>
</comment>
<dbReference type="InterPro" id="IPR000070">
    <property type="entry name" value="Pectinesterase_cat"/>
</dbReference>
<dbReference type="PROSITE" id="PS00800">
    <property type="entry name" value="PECTINESTERASE_1"/>
    <property type="match status" value="1"/>
</dbReference>
<comment type="subcellular location">
    <subcellularLocation>
        <location evidence="1 8">Secreted</location>
        <location evidence="1 8">Cell wall</location>
    </subcellularLocation>
</comment>
<keyword evidence="10" id="KW-0472">Membrane</keyword>
<comment type="catalytic activity">
    <reaction evidence="8">
        <text>[(1-&gt;4)-alpha-D-galacturonosyl methyl ester](n) + n H2O = [(1-&gt;4)-alpha-D-galacturonosyl](n) + n methanol + n H(+)</text>
        <dbReference type="Rhea" id="RHEA:22380"/>
        <dbReference type="Rhea" id="RHEA-COMP:14570"/>
        <dbReference type="Rhea" id="RHEA-COMP:14573"/>
        <dbReference type="ChEBI" id="CHEBI:15377"/>
        <dbReference type="ChEBI" id="CHEBI:15378"/>
        <dbReference type="ChEBI" id="CHEBI:17790"/>
        <dbReference type="ChEBI" id="CHEBI:140522"/>
        <dbReference type="ChEBI" id="CHEBI:140523"/>
        <dbReference type="EC" id="3.1.1.11"/>
    </reaction>
</comment>
<accession>A0ABP0XQW0</accession>
<keyword evidence="6 8" id="KW-0378">Hydrolase</keyword>
<evidence type="ECO:0000256" key="5">
    <source>
        <dbReference type="ARBA" id="ARBA00022512"/>
    </source>
</evidence>
<dbReference type="Gene3D" id="1.20.140.40">
    <property type="entry name" value="Invertase/pectin methylesterase inhibitor family protein"/>
    <property type="match status" value="1"/>
</dbReference>
<evidence type="ECO:0000313" key="13">
    <source>
        <dbReference type="Proteomes" id="UP001642487"/>
    </source>
</evidence>
<dbReference type="InterPro" id="IPR018040">
    <property type="entry name" value="Pectinesterase_Tyr_AS"/>
</dbReference>
<keyword evidence="13" id="KW-1185">Reference proteome</keyword>
<keyword evidence="5 8" id="KW-0134">Cell wall</keyword>
<organism evidence="12 13">
    <name type="scientific">Citrullus colocynthis</name>
    <name type="common">colocynth</name>
    <dbReference type="NCBI Taxonomy" id="252529"/>
    <lineage>
        <taxon>Eukaryota</taxon>
        <taxon>Viridiplantae</taxon>
        <taxon>Streptophyta</taxon>
        <taxon>Embryophyta</taxon>
        <taxon>Tracheophyta</taxon>
        <taxon>Spermatophyta</taxon>
        <taxon>Magnoliopsida</taxon>
        <taxon>eudicotyledons</taxon>
        <taxon>Gunneridae</taxon>
        <taxon>Pentapetalae</taxon>
        <taxon>rosids</taxon>
        <taxon>fabids</taxon>
        <taxon>Cucurbitales</taxon>
        <taxon>Cucurbitaceae</taxon>
        <taxon>Benincaseae</taxon>
        <taxon>Citrullus</taxon>
    </lineage>
</organism>